<dbReference type="PROSITE" id="PS51444">
    <property type="entry name" value="FH2"/>
    <property type="match status" value="1"/>
</dbReference>
<name>A0A8M1KIG6_CLUHA</name>
<dbReference type="Pfam" id="PF02181">
    <property type="entry name" value="FH2"/>
    <property type="match status" value="1"/>
</dbReference>
<accession>A0A8M1KIG6</accession>
<feature type="compositionally biased region" description="Pro residues" evidence="1">
    <location>
        <begin position="10"/>
        <end position="21"/>
    </location>
</feature>
<feature type="compositionally biased region" description="Basic and acidic residues" evidence="1">
    <location>
        <begin position="403"/>
        <end position="418"/>
    </location>
</feature>
<protein>
    <submittedName>
        <fullName evidence="4">FH2 domain-containing protein 1-like</fullName>
    </submittedName>
</protein>
<sequence>MESSSSPSVVVPPPPPPPPPPMDAFSRCVQKRAIMRKFNWDTIPCEKVMGKRNLWTIQAALDNFELDTERIKELFCNKDNGQSRTTTVVRQCKYDFCPSEQGIQKVSLLSSKKSMNIAIFLKQFKRPVYRLVRDIREGNAITFRNGTLKGLCKLLPDKEEAKKLMAFGGTITLLTEADQFMVRLVKLPGYEERIRGLVLVEEFFPIMDDLRRLIAVMTAAAKELLESDDLQSIIRLVLKVGNYMNEGYYTGSAIGFKMASLLRLADTKANKPGINLMHYVATQAQDIDPSLLNFPRRLKHITAAARISTHEVHTDFQKEVSRVARVKEDSSKHEDLNNQMEHFLKRADLTLAGMDISWKEFQDTKNSLAEYLCEDPTSFKLEECCSHFKSFSEKFDQAISENQRRLEGDRRQERRERFGVGSGGSLTASNSRGIPPQTVGDMERALTFLLTGDQGSHRKRRNLHQSAGSISEENMRAKELAAVCFGTEDSSRKEDEILDRQRNCVMNEQKGNYK</sequence>
<gene>
    <name evidence="4" type="primary">LOC122130855</name>
</gene>
<dbReference type="InterPro" id="IPR015425">
    <property type="entry name" value="FH2_Formin"/>
</dbReference>
<dbReference type="RefSeq" id="XP_042561604.1">
    <property type="nucleotide sequence ID" value="XM_042705670.1"/>
</dbReference>
<dbReference type="OrthoDB" id="26518at2759"/>
<dbReference type="Proteomes" id="UP000515152">
    <property type="component" value="Unplaced"/>
</dbReference>
<dbReference type="SMART" id="SM00498">
    <property type="entry name" value="FH2"/>
    <property type="match status" value="1"/>
</dbReference>
<organism evidence="3 4">
    <name type="scientific">Clupea harengus</name>
    <name type="common">Atlantic herring</name>
    <dbReference type="NCBI Taxonomy" id="7950"/>
    <lineage>
        <taxon>Eukaryota</taxon>
        <taxon>Metazoa</taxon>
        <taxon>Chordata</taxon>
        <taxon>Craniata</taxon>
        <taxon>Vertebrata</taxon>
        <taxon>Euteleostomi</taxon>
        <taxon>Actinopterygii</taxon>
        <taxon>Neopterygii</taxon>
        <taxon>Teleostei</taxon>
        <taxon>Clupei</taxon>
        <taxon>Clupeiformes</taxon>
        <taxon>Clupeoidei</taxon>
        <taxon>Clupeidae</taxon>
        <taxon>Clupea</taxon>
    </lineage>
</organism>
<reference evidence="4" key="1">
    <citation type="submission" date="2025-08" db="UniProtKB">
        <authorList>
            <consortium name="RefSeq"/>
        </authorList>
    </citation>
    <scope>IDENTIFICATION</scope>
</reference>
<dbReference type="KEGG" id="char:122130855"/>
<feature type="region of interest" description="Disordered" evidence="1">
    <location>
        <begin position="1"/>
        <end position="21"/>
    </location>
</feature>
<dbReference type="AlphaFoldDB" id="A0A8M1KIG6"/>
<dbReference type="GeneID" id="122130855"/>
<feature type="region of interest" description="Disordered" evidence="1">
    <location>
        <begin position="403"/>
        <end position="437"/>
    </location>
</feature>
<evidence type="ECO:0000256" key="1">
    <source>
        <dbReference type="SAM" id="MobiDB-lite"/>
    </source>
</evidence>
<keyword evidence="3" id="KW-1185">Reference proteome</keyword>
<dbReference type="PANTHER" id="PTHR46345:SF7">
    <property type="entry name" value="FH2 DOMAIN CONTAINING 3-RELATED"/>
    <property type="match status" value="1"/>
</dbReference>
<feature type="domain" description="FH2" evidence="2">
    <location>
        <begin position="25"/>
        <end position="421"/>
    </location>
</feature>
<evidence type="ECO:0000313" key="3">
    <source>
        <dbReference type="Proteomes" id="UP000515152"/>
    </source>
</evidence>
<dbReference type="PANTHER" id="PTHR46345">
    <property type="entry name" value="INVERTED FORMIN-2"/>
    <property type="match status" value="1"/>
</dbReference>
<evidence type="ECO:0000313" key="4">
    <source>
        <dbReference type="RefSeq" id="XP_042561604.1"/>
    </source>
</evidence>
<proteinExistence type="predicted"/>
<evidence type="ECO:0000259" key="2">
    <source>
        <dbReference type="PROSITE" id="PS51444"/>
    </source>
</evidence>